<proteinExistence type="predicted"/>
<name>A0ABW6YG88_9ACTN</name>
<organism evidence="6 7">
    <name type="scientific">Streptomyces lateritius</name>
    <dbReference type="NCBI Taxonomy" id="67313"/>
    <lineage>
        <taxon>Bacteria</taxon>
        <taxon>Bacillati</taxon>
        <taxon>Actinomycetota</taxon>
        <taxon>Actinomycetes</taxon>
        <taxon>Kitasatosporales</taxon>
        <taxon>Streptomycetaceae</taxon>
        <taxon>Streptomyces</taxon>
    </lineage>
</organism>
<dbReference type="SUPFAM" id="SSF88659">
    <property type="entry name" value="Sigma3 and sigma4 domains of RNA polymerase sigma factors"/>
    <property type="match status" value="2"/>
</dbReference>
<dbReference type="InterPro" id="IPR036388">
    <property type="entry name" value="WH-like_DNA-bd_sf"/>
</dbReference>
<dbReference type="Proteomes" id="UP001603013">
    <property type="component" value="Unassembled WGS sequence"/>
</dbReference>
<evidence type="ECO:0000256" key="3">
    <source>
        <dbReference type="ARBA" id="ARBA00023125"/>
    </source>
</evidence>
<keyword evidence="7" id="KW-1185">Reference proteome</keyword>
<dbReference type="Pfam" id="PF04545">
    <property type="entry name" value="Sigma70_r4"/>
    <property type="match status" value="1"/>
</dbReference>
<dbReference type="Gene3D" id="1.10.10.10">
    <property type="entry name" value="Winged helix-like DNA-binding domain superfamily/Winged helix DNA-binding domain"/>
    <property type="match status" value="2"/>
</dbReference>
<evidence type="ECO:0000256" key="1">
    <source>
        <dbReference type="ARBA" id="ARBA00023015"/>
    </source>
</evidence>
<keyword evidence="1" id="KW-0805">Transcription regulation</keyword>
<dbReference type="Pfam" id="PF04539">
    <property type="entry name" value="Sigma70_r3"/>
    <property type="match status" value="1"/>
</dbReference>
<comment type="caution">
    <text evidence="6">The sequence shown here is derived from an EMBL/GenBank/DDBJ whole genome shotgun (WGS) entry which is preliminary data.</text>
</comment>
<evidence type="ECO:0000313" key="6">
    <source>
        <dbReference type="EMBL" id="MFF8278849.1"/>
    </source>
</evidence>
<dbReference type="InterPro" id="IPR013324">
    <property type="entry name" value="RNA_pol_sigma_r3/r4-like"/>
</dbReference>
<feature type="domain" description="RNA polymerase sigma-70" evidence="5">
    <location>
        <begin position="61"/>
        <end position="74"/>
    </location>
</feature>
<accession>A0ABW6YG88</accession>
<dbReference type="NCBIfam" id="TIGR02980">
    <property type="entry name" value="SigBFG"/>
    <property type="match status" value="1"/>
</dbReference>
<dbReference type="PANTHER" id="PTHR30385:SF4">
    <property type="entry name" value="RNA POLYMERASE SIGMA-E FACTOR"/>
    <property type="match status" value="1"/>
</dbReference>
<evidence type="ECO:0000256" key="4">
    <source>
        <dbReference type="ARBA" id="ARBA00023163"/>
    </source>
</evidence>
<dbReference type="EMBL" id="JBIBSM010000012">
    <property type="protein sequence ID" value="MFF8278849.1"/>
    <property type="molecule type" value="Genomic_DNA"/>
</dbReference>
<evidence type="ECO:0000259" key="5">
    <source>
        <dbReference type="PROSITE" id="PS00715"/>
    </source>
</evidence>
<dbReference type="SUPFAM" id="SSF88946">
    <property type="entry name" value="Sigma2 domain of RNA polymerase sigma factors"/>
    <property type="match status" value="1"/>
</dbReference>
<dbReference type="NCBIfam" id="TIGR02937">
    <property type="entry name" value="sigma70-ECF"/>
    <property type="match status" value="1"/>
</dbReference>
<reference evidence="6 7" key="1">
    <citation type="submission" date="2024-10" db="EMBL/GenBank/DDBJ databases">
        <title>The Natural Products Discovery Center: Release of the First 8490 Sequenced Strains for Exploring Actinobacteria Biosynthetic Diversity.</title>
        <authorList>
            <person name="Kalkreuter E."/>
            <person name="Kautsar S.A."/>
            <person name="Yang D."/>
            <person name="Bader C.D."/>
            <person name="Teijaro C.N."/>
            <person name="Fluegel L."/>
            <person name="Davis C.M."/>
            <person name="Simpson J.R."/>
            <person name="Lauterbach L."/>
            <person name="Steele A.D."/>
            <person name="Gui C."/>
            <person name="Meng S."/>
            <person name="Li G."/>
            <person name="Viehrig K."/>
            <person name="Ye F."/>
            <person name="Su P."/>
            <person name="Kiefer A.F."/>
            <person name="Nichols A."/>
            <person name="Cepeda A.J."/>
            <person name="Yan W."/>
            <person name="Fan B."/>
            <person name="Jiang Y."/>
            <person name="Adhikari A."/>
            <person name="Zheng C.-J."/>
            <person name="Schuster L."/>
            <person name="Cowan T.M."/>
            <person name="Smanski M.J."/>
            <person name="Chevrette M.G."/>
            <person name="De Carvalho L.P.S."/>
            <person name="Shen B."/>
        </authorList>
    </citation>
    <scope>NUCLEOTIDE SEQUENCE [LARGE SCALE GENOMIC DNA]</scope>
    <source>
        <strain evidence="6 7">NPDC015755</strain>
    </source>
</reference>
<dbReference type="InterPro" id="IPR014322">
    <property type="entry name" value="RNA_pol_sigma-B/F/G"/>
</dbReference>
<dbReference type="PANTHER" id="PTHR30385">
    <property type="entry name" value="SIGMA FACTOR F FLAGELLAR"/>
    <property type="match status" value="1"/>
</dbReference>
<keyword evidence="2" id="KW-0731">Sigma factor</keyword>
<keyword evidence="3" id="KW-0238">DNA-binding</keyword>
<gene>
    <name evidence="6" type="ORF">ACF05T_22460</name>
</gene>
<dbReference type="Gene3D" id="1.20.120.1810">
    <property type="match status" value="1"/>
</dbReference>
<keyword evidence="4" id="KW-0804">Transcription</keyword>
<dbReference type="InterPro" id="IPR000943">
    <property type="entry name" value="RNA_pol_sigma70"/>
</dbReference>
<dbReference type="InterPro" id="IPR007627">
    <property type="entry name" value="RNA_pol_sigma70_r2"/>
</dbReference>
<dbReference type="Pfam" id="PF04542">
    <property type="entry name" value="Sigma70_r2"/>
    <property type="match status" value="1"/>
</dbReference>
<dbReference type="InterPro" id="IPR013325">
    <property type="entry name" value="RNA_pol_sigma_r2"/>
</dbReference>
<dbReference type="RefSeq" id="WP_391935926.1">
    <property type="nucleotide sequence ID" value="NZ_JBIBSM010000012.1"/>
</dbReference>
<evidence type="ECO:0000313" key="7">
    <source>
        <dbReference type="Proteomes" id="UP001603013"/>
    </source>
</evidence>
<dbReference type="InterPro" id="IPR007624">
    <property type="entry name" value="RNA_pol_sigma70_r3"/>
</dbReference>
<dbReference type="PRINTS" id="PR00046">
    <property type="entry name" value="SIGMA70FCT"/>
</dbReference>
<dbReference type="InterPro" id="IPR007630">
    <property type="entry name" value="RNA_pol_sigma70_r4"/>
</dbReference>
<dbReference type="InterPro" id="IPR014284">
    <property type="entry name" value="RNA_pol_sigma-70_dom"/>
</dbReference>
<dbReference type="CDD" id="cd06171">
    <property type="entry name" value="Sigma70_r4"/>
    <property type="match status" value="1"/>
</dbReference>
<dbReference type="PROSITE" id="PS00715">
    <property type="entry name" value="SIGMA70_1"/>
    <property type="match status" value="1"/>
</dbReference>
<sequence>MSTMTPSVERSLSKAFLGRLERLEEGSPEYQRVRNALIMMNISLVTFVARRFRHRTEPEEDVVQVGTIGLIKAIDRFDPGREVEFTTFAIPYIAGEIKRFFRDATWAVHVPRRLQELRSELVQAISELSSGLHRSPTAAELAQHLRRPVEEISEGLVAMNGYVAGSFDMFRPDQDAGDGLAPHARFGDLDPALELVDNVQALKPLLDGLDARDRLILRLRFGGEWKQSEIGELLGISQMQVSRLLARTLAQLREEMLT</sequence>
<protein>
    <submittedName>
        <fullName evidence="6">SigB/SigF/SigG family RNA polymerase sigma factor</fullName>
    </submittedName>
</protein>
<evidence type="ECO:0000256" key="2">
    <source>
        <dbReference type="ARBA" id="ARBA00023082"/>
    </source>
</evidence>